<comment type="caution">
    <text evidence="1">The sequence shown here is derived from an EMBL/GenBank/DDBJ whole genome shotgun (WGS) entry which is preliminary data.</text>
</comment>
<gene>
    <name evidence="1" type="ORF">GIX79_01920</name>
</gene>
<dbReference type="RefSeq" id="WP_019253488.1">
    <property type="nucleotide sequence ID" value="NZ_LT600330.1"/>
</dbReference>
<proteinExistence type="predicted"/>
<name>A0AAW9U8L7_LIMRT</name>
<evidence type="ECO:0000313" key="1">
    <source>
        <dbReference type="EMBL" id="MRG74537.1"/>
    </source>
</evidence>
<reference evidence="1 2" key="1">
    <citation type="submission" date="2019-11" db="EMBL/GenBank/DDBJ databases">
        <title>Draft genome sequence of 12 host-associated Lactobacillus reuteri rodent strains.</title>
        <authorList>
            <person name="Zhang S."/>
            <person name="Ozcam M."/>
            <person name="Van Pijkeren J.P."/>
        </authorList>
    </citation>
    <scope>NUCLEOTIDE SEQUENCE [LARGE SCALE GENOMIC DNA]</scope>
    <source>
        <strain evidence="1 2">6799jm-1</strain>
    </source>
</reference>
<organism evidence="1 2">
    <name type="scientific">Limosilactobacillus reuteri</name>
    <name type="common">Lactobacillus reuteri</name>
    <dbReference type="NCBI Taxonomy" id="1598"/>
    <lineage>
        <taxon>Bacteria</taxon>
        <taxon>Bacillati</taxon>
        <taxon>Bacillota</taxon>
        <taxon>Bacilli</taxon>
        <taxon>Lactobacillales</taxon>
        <taxon>Lactobacillaceae</taxon>
        <taxon>Limosilactobacillus</taxon>
    </lineage>
</organism>
<dbReference type="AlphaFoldDB" id="A0AAW9U8L7"/>
<sequence>MAENKINKLRKKLKKTIKKFNESQCKYVAVGKHADNTDIVMIIDSWGADSLRHILTIRPGGIYSTDRSTFKINDNLLEFMTNSYELVKKLNDTEIHSADTKALDTHKIPAPKNPFNNNNSIAQGIPFDCKEPGNRAVL</sequence>
<dbReference type="Proteomes" id="UP000452188">
    <property type="component" value="Unassembled WGS sequence"/>
</dbReference>
<protein>
    <submittedName>
        <fullName evidence="1">Uncharacterized protein</fullName>
    </submittedName>
</protein>
<evidence type="ECO:0000313" key="2">
    <source>
        <dbReference type="Proteomes" id="UP000452188"/>
    </source>
</evidence>
<dbReference type="EMBL" id="WJMV01000003">
    <property type="protein sequence ID" value="MRG74537.1"/>
    <property type="molecule type" value="Genomic_DNA"/>
</dbReference>
<accession>A0AAW9U8L7</accession>